<proteinExistence type="predicted"/>
<dbReference type="Pfam" id="PF03242">
    <property type="entry name" value="LEA_3a"/>
    <property type="match status" value="1"/>
</dbReference>
<dbReference type="OrthoDB" id="1936089at2759"/>
<dbReference type="AlphaFoldDB" id="A0A8J5F744"/>
<accession>A0A8J5F744</accession>
<feature type="region of interest" description="Disordered" evidence="1">
    <location>
        <begin position="37"/>
        <end position="67"/>
    </location>
</feature>
<name>A0A8J5F744_ZINOF</name>
<dbReference type="GO" id="GO:0006950">
    <property type="term" value="P:response to stress"/>
    <property type="evidence" value="ECO:0007669"/>
    <property type="project" value="TreeGrafter"/>
</dbReference>
<dbReference type="PANTHER" id="PTHR33509">
    <property type="entry name" value="LATE EMBRYOGENIS ABUNDANT PROTEIN 2-RELATED"/>
    <property type="match status" value="1"/>
</dbReference>
<feature type="compositionally biased region" description="Low complexity" evidence="1">
    <location>
        <begin position="37"/>
        <end position="54"/>
    </location>
</feature>
<reference evidence="2 3" key="1">
    <citation type="submission" date="2020-08" db="EMBL/GenBank/DDBJ databases">
        <title>Plant Genome Project.</title>
        <authorList>
            <person name="Zhang R.-G."/>
        </authorList>
    </citation>
    <scope>NUCLEOTIDE SEQUENCE [LARGE SCALE GENOMIC DNA]</scope>
    <source>
        <tissue evidence="2">Rhizome</tissue>
    </source>
</reference>
<dbReference type="Proteomes" id="UP000734854">
    <property type="component" value="Unassembled WGS sequence"/>
</dbReference>
<sequence>MIPSRSALSRGITLFLNRRAYSAAALEKRTTVLVKSSTATSSVASSTSSSSSNSWVPDPETGYYRPSDIGAQVDAAELRAMLLSKRE</sequence>
<gene>
    <name evidence="2" type="ORF">ZIOFF_061007</name>
</gene>
<protein>
    <submittedName>
        <fullName evidence="2">Uncharacterized protein</fullName>
    </submittedName>
</protein>
<comment type="caution">
    <text evidence="2">The sequence shown here is derived from an EMBL/GenBank/DDBJ whole genome shotgun (WGS) entry which is preliminary data.</text>
</comment>
<dbReference type="InterPro" id="IPR004926">
    <property type="entry name" value="LEA_3a"/>
</dbReference>
<organism evidence="2 3">
    <name type="scientific">Zingiber officinale</name>
    <name type="common">Ginger</name>
    <name type="synonym">Amomum zingiber</name>
    <dbReference type="NCBI Taxonomy" id="94328"/>
    <lineage>
        <taxon>Eukaryota</taxon>
        <taxon>Viridiplantae</taxon>
        <taxon>Streptophyta</taxon>
        <taxon>Embryophyta</taxon>
        <taxon>Tracheophyta</taxon>
        <taxon>Spermatophyta</taxon>
        <taxon>Magnoliopsida</taxon>
        <taxon>Liliopsida</taxon>
        <taxon>Zingiberales</taxon>
        <taxon>Zingiberaceae</taxon>
        <taxon>Zingiber</taxon>
    </lineage>
</organism>
<dbReference type="GO" id="GO:0005739">
    <property type="term" value="C:mitochondrion"/>
    <property type="evidence" value="ECO:0007669"/>
    <property type="project" value="TreeGrafter"/>
</dbReference>
<evidence type="ECO:0000313" key="2">
    <source>
        <dbReference type="EMBL" id="KAG6484212.1"/>
    </source>
</evidence>
<keyword evidence="3" id="KW-1185">Reference proteome</keyword>
<evidence type="ECO:0000256" key="1">
    <source>
        <dbReference type="SAM" id="MobiDB-lite"/>
    </source>
</evidence>
<dbReference type="EMBL" id="JACMSC010000016">
    <property type="protein sequence ID" value="KAG6484212.1"/>
    <property type="molecule type" value="Genomic_DNA"/>
</dbReference>
<dbReference type="PANTHER" id="PTHR33509:SF5">
    <property type="entry name" value="PROTEIN SENESCENCE-ASSOCIATED GENE 21, MITOCHONDRIAL"/>
    <property type="match status" value="1"/>
</dbReference>
<evidence type="ECO:0000313" key="3">
    <source>
        <dbReference type="Proteomes" id="UP000734854"/>
    </source>
</evidence>